<name>A0A9Q0QWS1_9MAGN</name>
<gene>
    <name evidence="1" type="ORF">NE237_007723</name>
</gene>
<evidence type="ECO:0000313" key="2">
    <source>
        <dbReference type="Proteomes" id="UP001141806"/>
    </source>
</evidence>
<comment type="caution">
    <text evidence="1">The sequence shown here is derived from an EMBL/GenBank/DDBJ whole genome shotgun (WGS) entry which is preliminary data.</text>
</comment>
<dbReference type="EMBL" id="JAMYWD010000004">
    <property type="protein sequence ID" value="KAJ4974549.1"/>
    <property type="molecule type" value="Genomic_DNA"/>
</dbReference>
<dbReference type="Proteomes" id="UP001141806">
    <property type="component" value="Unassembled WGS sequence"/>
</dbReference>
<keyword evidence="2" id="KW-1185">Reference proteome</keyword>
<reference evidence="1" key="1">
    <citation type="journal article" date="2023" name="Plant J.">
        <title>The genome of the king protea, Protea cynaroides.</title>
        <authorList>
            <person name="Chang J."/>
            <person name="Duong T.A."/>
            <person name="Schoeman C."/>
            <person name="Ma X."/>
            <person name="Roodt D."/>
            <person name="Barker N."/>
            <person name="Li Z."/>
            <person name="Van de Peer Y."/>
            <person name="Mizrachi E."/>
        </authorList>
    </citation>
    <scope>NUCLEOTIDE SEQUENCE</scope>
    <source>
        <tissue evidence="1">Young leaves</tissue>
    </source>
</reference>
<proteinExistence type="predicted"/>
<evidence type="ECO:0000313" key="1">
    <source>
        <dbReference type="EMBL" id="KAJ4974549.1"/>
    </source>
</evidence>
<sequence length="161" mass="17401">MQTSTSTHGTPFTSACSKITHAKLSPNHEWQENRNTILALLNPPKGANLKSILAVTKGIHEGSNEKLSFNAIAMIYPFLLENVLETYAGGGVKCLTKYCGGDAEEESSDTFSLEDLNADANGSHSWLRWRRSSGGGRGGVEGVSWAETLNGCRIGEKEGWE</sequence>
<accession>A0A9Q0QWS1</accession>
<organism evidence="1 2">
    <name type="scientific">Protea cynaroides</name>
    <dbReference type="NCBI Taxonomy" id="273540"/>
    <lineage>
        <taxon>Eukaryota</taxon>
        <taxon>Viridiplantae</taxon>
        <taxon>Streptophyta</taxon>
        <taxon>Embryophyta</taxon>
        <taxon>Tracheophyta</taxon>
        <taxon>Spermatophyta</taxon>
        <taxon>Magnoliopsida</taxon>
        <taxon>Proteales</taxon>
        <taxon>Proteaceae</taxon>
        <taxon>Protea</taxon>
    </lineage>
</organism>
<dbReference type="AlphaFoldDB" id="A0A9Q0QWS1"/>
<protein>
    <submittedName>
        <fullName evidence="1">Uncharacterized protein</fullName>
    </submittedName>
</protein>